<evidence type="ECO:0000313" key="11">
    <source>
        <dbReference type="Proteomes" id="UP000008143"/>
    </source>
</evidence>
<reference evidence="12" key="3">
    <citation type="submission" date="2025-04" db="UniProtKB">
        <authorList>
            <consortium name="RefSeq"/>
        </authorList>
    </citation>
    <scope>IDENTIFICATION</scope>
    <source>
        <strain evidence="12">Nigerian</strain>
        <tissue evidence="12">Liver and blood</tissue>
    </source>
</reference>
<dbReference type="Xenbase" id="XB-GENE-29080867">
    <property type="gene designation" value="LOC100491788"/>
</dbReference>
<dbReference type="FunFam" id="4.10.70.10:FF:000003">
    <property type="entry name" value="Disintegrin and metalloproteinase domain-containing protein 17"/>
    <property type="match status" value="1"/>
</dbReference>
<dbReference type="Ensembl" id="ENSXETT00000064398">
    <property type="protein sequence ID" value="ENSXETP00000063902"/>
    <property type="gene ID" value="ENSXETG00000013605"/>
</dbReference>
<dbReference type="Proteomes" id="UP000008143">
    <property type="component" value="Chromosome 1"/>
</dbReference>
<proteinExistence type="predicted"/>
<keyword evidence="5" id="KW-0479">Metal-binding</keyword>
<dbReference type="PANTHER" id="PTHR45702">
    <property type="entry name" value="ADAM10/ADAM17 METALLOPEPTIDASE FAMILY MEMBER"/>
    <property type="match status" value="1"/>
</dbReference>
<keyword evidence="6" id="KW-0472">Membrane</keyword>
<dbReference type="GO" id="GO:0004222">
    <property type="term" value="F:metalloendopeptidase activity"/>
    <property type="evidence" value="ECO:0007669"/>
    <property type="project" value="InterPro"/>
</dbReference>
<dbReference type="Pfam" id="PF00200">
    <property type="entry name" value="Disintegrin"/>
    <property type="match status" value="1"/>
</dbReference>
<evidence type="ECO:0000256" key="6">
    <source>
        <dbReference type="SAM" id="Phobius"/>
    </source>
</evidence>
<evidence type="ECO:0000313" key="10">
    <source>
        <dbReference type="Ensembl" id="ENSXETP00000063902"/>
    </source>
</evidence>
<dbReference type="GeneTree" id="ENSGT00940000165061"/>
<evidence type="ECO:0000313" key="12">
    <source>
        <dbReference type="RefSeq" id="XP_031752609.1"/>
    </source>
</evidence>
<organism evidence="10">
    <name type="scientific">Xenopus tropicalis</name>
    <name type="common">Western clawed frog</name>
    <name type="synonym">Silurana tropicalis</name>
    <dbReference type="NCBI Taxonomy" id="8364"/>
    <lineage>
        <taxon>Eukaryota</taxon>
        <taxon>Metazoa</taxon>
        <taxon>Chordata</taxon>
        <taxon>Craniata</taxon>
        <taxon>Vertebrata</taxon>
        <taxon>Euteleostomi</taxon>
        <taxon>Amphibia</taxon>
        <taxon>Batrachia</taxon>
        <taxon>Anura</taxon>
        <taxon>Pipoidea</taxon>
        <taxon>Pipidae</taxon>
        <taxon>Xenopodinae</taxon>
        <taxon>Xenopus</taxon>
        <taxon>Silurana</taxon>
    </lineage>
</organism>
<keyword evidence="6" id="KW-0812">Transmembrane</keyword>
<dbReference type="InterPro" id="IPR001762">
    <property type="entry name" value="Disintegrin_dom"/>
</dbReference>
<dbReference type="EC" id="3.4.24.81" evidence="2"/>
<dbReference type="Pfam" id="PF21299">
    <property type="entry name" value="ADAM10_Cys-rich"/>
    <property type="match status" value="1"/>
</dbReference>
<dbReference type="Pfam" id="PF13574">
    <property type="entry name" value="Reprolysin_2"/>
    <property type="match status" value="1"/>
</dbReference>
<keyword evidence="5" id="KW-0862">Zinc</keyword>
<evidence type="ECO:0000259" key="9">
    <source>
        <dbReference type="PROSITE" id="PS50215"/>
    </source>
</evidence>
<evidence type="ECO:0000259" key="8">
    <source>
        <dbReference type="PROSITE" id="PS50214"/>
    </source>
</evidence>
<evidence type="ECO:0000313" key="13">
    <source>
        <dbReference type="Xenbase" id="XB-GENE-29080867"/>
    </source>
</evidence>
<feature type="domain" description="Disintegrin" evidence="8">
    <location>
        <begin position="437"/>
        <end position="527"/>
    </location>
</feature>
<evidence type="ECO:0000256" key="3">
    <source>
        <dbReference type="ARBA" id="ARBA00022685"/>
    </source>
</evidence>
<feature type="transmembrane region" description="Helical" evidence="6">
    <location>
        <begin position="651"/>
        <end position="672"/>
    </location>
</feature>
<dbReference type="Gene3D" id="4.10.70.10">
    <property type="entry name" value="Disintegrin domain"/>
    <property type="match status" value="1"/>
</dbReference>
<dbReference type="InterPro" id="IPR051489">
    <property type="entry name" value="ADAM_Metalloproteinase"/>
</dbReference>
<feature type="signal peptide" evidence="7">
    <location>
        <begin position="1"/>
        <end position="24"/>
    </location>
</feature>
<feature type="domain" description="Peptidase M12B" evidence="9">
    <location>
        <begin position="207"/>
        <end position="436"/>
    </location>
</feature>
<accession>A0A6I8PWB5</accession>
<feature type="binding site" evidence="5">
    <location>
        <position position="367"/>
    </location>
    <ligand>
        <name>Zn(2+)</name>
        <dbReference type="ChEBI" id="CHEBI:29105"/>
        <note>catalytic</note>
    </ligand>
</feature>
<dbReference type="GeneID" id="100491788"/>
<dbReference type="InterPro" id="IPR036436">
    <property type="entry name" value="Disintegrin_dom_sf"/>
</dbReference>
<keyword evidence="7" id="KW-0732">Signal</keyword>
<gene>
    <name evidence="10 12 13" type="primary">LOC100491788</name>
</gene>
<comment type="caution">
    <text evidence="5">Lacks conserved residue(s) required for the propagation of feature annotation.</text>
</comment>
<dbReference type="GO" id="GO:0006508">
    <property type="term" value="P:proteolysis"/>
    <property type="evidence" value="ECO:0007669"/>
    <property type="project" value="InterPro"/>
</dbReference>
<keyword evidence="11" id="KW-1185">Reference proteome</keyword>
<evidence type="ECO:0000256" key="7">
    <source>
        <dbReference type="SAM" id="SignalP"/>
    </source>
</evidence>
<dbReference type="PROSITE" id="PS50215">
    <property type="entry name" value="ADAM_MEPRO"/>
    <property type="match status" value="1"/>
</dbReference>
<feature type="chain" id="PRO_5044633791" description="ADAM10 endopeptidase" evidence="7">
    <location>
        <begin position="25"/>
        <end position="724"/>
    </location>
</feature>
<feature type="binding site" evidence="5">
    <location>
        <position position="371"/>
    </location>
    <ligand>
        <name>Zn(2+)</name>
        <dbReference type="ChEBI" id="CHEBI:29105"/>
        <note>catalytic</note>
    </ligand>
</feature>
<dbReference type="InterPro" id="IPR024079">
    <property type="entry name" value="MetalloPept_cat_dom_sf"/>
</dbReference>
<sequence>MFSFQHFNFYMVAAFLLVKGEISGSSCVTKKSFLKYYENLSFDNHDLDQKHKRSKRASEEEKEPIYLDFFAYKRKFALILRRDLNVFADDFQVVSNNRTLSVDISFVYSGALKDEFGSFCHGSIIDGHFEGFIQTKNGTFYVEYEKNSNGTEESYIYHEEDIDYSILKDIKSFELTLKKYQFLEKMKWKAKEEDLTRKKRSLDLSRTTCLLYLKADYLFYKRFNSIEQVISQISSYMTSVNAIYEQANFNGIKDINFKIKTLNVVQEDKPSSAMHSTFIGPEKLLMLHSESVWNNYCLSYLITDRDYNGVLGLAWNGRPGNSGGICSKYSQYGENPNTFVTLNTGIVTIQKYGQYLPPRLIHITLAHELGHSLGAPHDESEECARFDTTSPNGNYLMFPYAMDGNQYNNDKFSSCSIYYIGNLLRVKKDQCFVESDRPTCGNQIVEEGEQCDVGYNDNDPCCYGAESALQCTLKPGKQCSPSQGLCCSHLCSYMPKSQRCQDEGECTLENNCTGDSAKCPKPLPKSNYTLCNLGTRICINGMCRQSVCAKFGLEQCDCDSESMLEKCQLCCQEPDNVYSCKSTKSVELEHFFKRALLQLPPGSPCGNRQGYCDKFHICRLVDADGPIARLKNSFLNLIELEDPATWMKTRWWAILLIILTLAALMAGTVFIFGRTLDSDKEKQQNKEERRSTQQRSTKIVYCKKDDYVKAEYLKYQEKTLDIRQ</sequence>
<dbReference type="RefSeq" id="XP_031752609.1">
    <property type="nucleotide sequence ID" value="XM_031896749.1"/>
</dbReference>
<name>A0A6I8PWB5_XENTR</name>
<dbReference type="Gene3D" id="3.40.390.10">
    <property type="entry name" value="Collagenase (Catalytic Domain)"/>
    <property type="match status" value="1"/>
</dbReference>
<protein>
    <recommendedName>
        <fullName evidence="2">ADAM10 endopeptidase</fullName>
        <ecNumber evidence="2">3.4.24.81</ecNumber>
    </recommendedName>
</protein>
<feature type="binding site" evidence="5">
    <location>
        <position position="377"/>
    </location>
    <ligand>
        <name>Zn(2+)</name>
        <dbReference type="ChEBI" id="CHEBI:29105"/>
        <note>catalytic</note>
    </ligand>
</feature>
<keyword evidence="3" id="KW-0165">Cleavage on pair of basic residues</keyword>
<evidence type="ECO:0000256" key="1">
    <source>
        <dbReference type="ARBA" id="ARBA00001809"/>
    </source>
</evidence>
<dbReference type="AlphaFoldDB" id="A0A6I8PWB5"/>
<keyword evidence="4" id="KW-1015">Disulfide bond</keyword>
<dbReference type="InterPro" id="IPR001590">
    <property type="entry name" value="Peptidase_M12B"/>
</dbReference>
<dbReference type="SUPFAM" id="SSF55486">
    <property type="entry name" value="Metalloproteases ('zincins'), catalytic domain"/>
    <property type="match status" value="1"/>
</dbReference>
<evidence type="ECO:0000256" key="4">
    <source>
        <dbReference type="ARBA" id="ARBA00023157"/>
    </source>
</evidence>
<reference evidence="10" key="1">
    <citation type="journal article" date="2010" name="Science">
        <title>The genome of the Western clawed frog Xenopus tropicalis.</title>
        <authorList>
            <person name="Hellsten U."/>
            <person name="Harland R.M."/>
            <person name="Gilchrist M.J."/>
            <person name="Hendrix D."/>
            <person name="Jurka J."/>
            <person name="Kapitonov V."/>
            <person name="Ovcharenko I."/>
            <person name="Putnam N.H."/>
            <person name="Shu S."/>
            <person name="Taher L."/>
            <person name="Blitz I.L."/>
            <person name="Blumberg B."/>
            <person name="Dichmann D.S."/>
            <person name="Dubchak I."/>
            <person name="Amaya E."/>
            <person name="Detter J.C."/>
            <person name="Fletcher R."/>
            <person name="Gerhard D.S."/>
            <person name="Goodstein D."/>
            <person name="Graves T."/>
            <person name="Grigoriev I.V."/>
            <person name="Grimwood J."/>
            <person name="Kawashima T."/>
            <person name="Lindquist E."/>
            <person name="Lucas S.M."/>
            <person name="Mead P.E."/>
            <person name="Mitros T."/>
            <person name="Ogino H."/>
            <person name="Ohta Y."/>
            <person name="Poliakov A.V."/>
            <person name="Pollet N."/>
            <person name="Robert J."/>
            <person name="Salamov A."/>
            <person name="Sater A.K."/>
            <person name="Schmutz J."/>
            <person name="Terry A."/>
            <person name="Vize P.D."/>
            <person name="Warren W.C."/>
            <person name="Wells D."/>
            <person name="Wills A."/>
            <person name="Wilson R.K."/>
            <person name="Zimmerman L.B."/>
            <person name="Zorn A.M."/>
            <person name="Grainger R."/>
            <person name="Grammer T."/>
            <person name="Khokha M.K."/>
            <person name="Richardson P.M."/>
            <person name="Rokhsar D.S."/>
        </authorList>
    </citation>
    <scope>NUCLEOTIDE SEQUENCE [LARGE SCALE GENOMIC DNA]</scope>
    <source>
        <strain evidence="10">Nigerian</strain>
    </source>
</reference>
<keyword evidence="6" id="KW-1133">Transmembrane helix</keyword>
<evidence type="ECO:0000256" key="2">
    <source>
        <dbReference type="ARBA" id="ARBA00012332"/>
    </source>
</evidence>
<dbReference type="AGR" id="Xenbase:XB-GENE-29080867"/>
<dbReference type="InterPro" id="IPR049038">
    <property type="entry name" value="ADAM10_Cys-rich"/>
</dbReference>
<reference evidence="10" key="2">
    <citation type="submission" date="2020-05" db="UniProtKB">
        <authorList>
            <consortium name="Ensembl"/>
        </authorList>
    </citation>
    <scope>IDENTIFICATION</scope>
</reference>
<dbReference type="SUPFAM" id="SSF57552">
    <property type="entry name" value="Blood coagulation inhibitor (disintegrin)"/>
    <property type="match status" value="1"/>
</dbReference>
<dbReference type="Bgee" id="ENSXETG00000013605">
    <property type="expression patterns" value="Expressed in liver and 1 other cell type or tissue"/>
</dbReference>
<dbReference type="PROSITE" id="PS50214">
    <property type="entry name" value="DISINTEGRIN_2"/>
    <property type="match status" value="1"/>
</dbReference>
<dbReference type="GO" id="GO:0046872">
    <property type="term" value="F:metal ion binding"/>
    <property type="evidence" value="ECO:0007669"/>
    <property type="project" value="UniProtKB-KW"/>
</dbReference>
<evidence type="ECO:0000256" key="5">
    <source>
        <dbReference type="PROSITE-ProRule" id="PRU00276"/>
    </source>
</evidence>
<feature type="active site" evidence="5">
    <location>
        <position position="368"/>
    </location>
</feature>
<comment type="catalytic activity">
    <reaction evidence="1">
        <text>Endopeptidase of broad specificity.</text>
        <dbReference type="EC" id="3.4.24.81"/>
    </reaction>
</comment>
<dbReference type="SMART" id="SM00050">
    <property type="entry name" value="DISIN"/>
    <property type="match status" value="1"/>
</dbReference>
<dbReference type="PANTHER" id="PTHR45702:SF1">
    <property type="entry name" value="DISINTEGRIN AND METALLOPROTEINASE DOMAIN-CONTAINING PROTEIN 10 ISOFORM X1"/>
    <property type="match status" value="1"/>
</dbReference>